<gene>
    <name evidence="2" type="ORF">BTMF_LOCUS1860</name>
</gene>
<dbReference type="InterPro" id="IPR032430">
    <property type="entry name" value="Blm10_mid"/>
</dbReference>
<dbReference type="InterPro" id="IPR035309">
    <property type="entry name" value="PSME4"/>
</dbReference>
<dbReference type="PANTHER" id="PTHR32170:SF3">
    <property type="entry name" value="PROTEASOME ACTIVATOR COMPLEX SUBUNIT 4"/>
    <property type="match status" value="1"/>
</dbReference>
<name>A0A0R3Q878_9BILA</name>
<dbReference type="GO" id="GO:0010499">
    <property type="term" value="P:proteasomal ubiquitin-independent protein catabolic process"/>
    <property type="evidence" value="ECO:0007669"/>
    <property type="project" value="TreeGrafter"/>
</dbReference>
<dbReference type="PANTHER" id="PTHR32170">
    <property type="entry name" value="PROTEASOME ACTIVATOR COMPLEX SUBUNIT 4"/>
    <property type="match status" value="1"/>
</dbReference>
<dbReference type="Pfam" id="PF16507">
    <property type="entry name" value="HEAT_PSME4_mid"/>
    <property type="match status" value="1"/>
</dbReference>
<proteinExistence type="predicted"/>
<reference evidence="2 3" key="2">
    <citation type="submission" date="2018-11" db="EMBL/GenBank/DDBJ databases">
        <authorList>
            <consortium name="Pathogen Informatics"/>
        </authorList>
    </citation>
    <scope>NUCLEOTIDE SEQUENCE [LARGE SCALE GENOMIC DNA]</scope>
</reference>
<dbReference type="GO" id="GO:0016504">
    <property type="term" value="F:peptidase activator activity"/>
    <property type="evidence" value="ECO:0007669"/>
    <property type="project" value="InterPro"/>
</dbReference>
<evidence type="ECO:0000313" key="2">
    <source>
        <dbReference type="EMBL" id="VDO11224.1"/>
    </source>
</evidence>
<keyword evidence="3" id="KW-1185">Reference proteome</keyword>
<dbReference type="WBParaSite" id="BTMF_0000253201-mRNA-1">
    <property type="protein sequence ID" value="BTMF_0000253201-mRNA-1"/>
    <property type="gene ID" value="BTMF_0000253201"/>
</dbReference>
<evidence type="ECO:0000259" key="1">
    <source>
        <dbReference type="Pfam" id="PF16507"/>
    </source>
</evidence>
<evidence type="ECO:0000313" key="4">
    <source>
        <dbReference type="WBParaSite" id="BTMF_0000253201-mRNA-1"/>
    </source>
</evidence>
<reference evidence="4" key="1">
    <citation type="submission" date="2017-02" db="UniProtKB">
        <authorList>
            <consortium name="WormBaseParasite"/>
        </authorList>
    </citation>
    <scope>IDENTIFICATION</scope>
</reference>
<dbReference type="STRING" id="42155.A0A0R3Q878"/>
<protein>
    <submittedName>
        <fullName evidence="4">BLM10_mid domain-containing protein</fullName>
    </submittedName>
</protein>
<dbReference type="Proteomes" id="UP000280834">
    <property type="component" value="Unassembled WGS sequence"/>
</dbReference>
<accession>A0A0R3Q878</accession>
<dbReference type="AlphaFoldDB" id="A0A0R3Q878"/>
<organism evidence="4">
    <name type="scientific">Brugia timori</name>
    <dbReference type="NCBI Taxonomy" id="42155"/>
    <lineage>
        <taxon>Eukaryota</taxon>
        <taxon>Metazoa</taxon>
        <taxon>Ecdysozoa</taxon>
        <taxon>Nematoda</taxon>
        <taxon>Chromadorea</taxon>
        <taxon>Rhabditida</taxon>
        <taxon>Spirurina</taxon>
        <taxon>Spiruromorpha</taxon>
        <taxon>Filarioidea</taxon>
        <taxon>Onchocercidae</taxon>
        <taxon>Brugia</taxon>
    </lineage>
</organism>
<feature type="domain" description="Proteasome activator Blm10 middle HEAT repeats region" evidence="1">
    <location>
        <begin position="2"/>
        <end position="133"/>
    </location>
</feature>
<sequence length="308" mass="35609">MYILSHKTRMLNLLRMIVPLTCRTACELSCNALECMLTGLTNIYTDSSEYRREKLDQPFEKHLPIRDWAKVTDKKTFQLKWHIPTDEEFQLAYDVLDEFFYPELEKLTNADSLSKTEMLKSLEIICSCLAGVSAALPPLGGKLITLIESPVKVYPFQFVAAPSYVKEMTYKGTNVRDFVLKRVKSVAEYLVLNRENDTKSLSAVCKILHILVFQRGIDRTKFDLQNQNYILSKRIVGDTVQGNRANIELVTTEFLMLQHHKRTLARSGYYFTAQHLEIMKLLVRLGTSLYSAVCFCYFCEFMVKFNDL</sequence>
<dbReference type="GO" id="GO:0005634">
    <property type="term" value="C:nucleus"/>
    <property type="evidence" value="ECO:0007669"/>
    <property type="project" value="TreeGrafter"/>
</dbReference>
<evidence type="ECO:0000313" key="3">
    <source>
        <dbReference type="Proteomes" id="UP000280834"/>
    </source>
</evidence>
<dbReference type="GO" id="GO:0005829">
    <property type="term" value="C:cytosol"/>
    <property type="evidence" value="ECO:0007669"/>
    <property type="project" value="TreeGrafter"/>
</dbReference>
<dbReference type="GO" id="GO:0070628">
    <property type="term" value="F:proteasome binding"/>
    <property type="evidence" value="ECO:0007669"/>
    <property type="project" value="InterPro"/>
</dbReference>
<dbReference type="EMBL" id="UZAG01001420">
    <property type="protein sequence ID" value="VDO11224.1"/>
    <property type="molecule type" value="Genomic_DNA"/>
</dbReference>